<dbReference type="AlphaFoldDB" id="A0A2W6NE55"/>
<feature type="transmembrane region" description="Helical" evidence="1">
    <location>
        <begin position="149"/>
        <end position="168"/>
    </location>
</feature>
<name>A0A2W6NE55_9BACL</name>
<feature type="transmembrane region" description="Helical" evidence="1">
    <location>
        <begin position="73"/>
        <end position="97"/>
    </location>
</feature>
<feature type="transmembrane region" description="Helical" evidence="1">
    <location>
        <begin position="230"/>
        <end position="248"/>
    </location>
</feature>
<keyword evidence="1" id="KW-1133">Transmembrane helix</keyword>
<keyword evidence="1" id="KW-0812">Transmembrane</keyword>
<feature type="transmembrane region" description="Helical" evidence="1">
    <location>
        <begin position="109"/>
        <end position="128"/>
    </location>
</feature>
<comment type="caution">
    <text evidence="2">The sequence shown here is derived from an EMBL/GenBank/DDBJ whole genome shotgun (WGS) entry which is preliminary data.</text>
</comment>
<dbReference type="Pfam" id="PF11139">
    <property type="entry name" value="SfLAP"/>
    <property type="match status" value="1"/>
</dbReference>
<evidence type="ECO:0008006" key="4">
    <source>
        <dbReference type="Google" id="ProtNLM"/>
    </source>
</evidence>
<protein>
    <recommendedName>
        <fullName evidence="4">GAP family protein</fullName>
    </recommendedName>
</protein>
<feature type="transmembrane region" description="Helical" evidence="1">
    <location>
        <begin position="36"/>
        <end position="61"/>
    </location>
</feature>
<sequence length="251" mass="28537">MSWDYTRWSLSFWTIWKRRMIFLYPTKANSIMDTELLLYVGGLALLDMASPTLLGVTLYLLGLGRRQFGSRLAVYLLTVMLLYFLLGCALMLALELVQEALVSFFHNKLISWSIFIVGALLFIASFWIKPSSRPKKSNFSPGSVSAASLLMLGVSTFLLEAGTALPYFGVVSLMTSRDIPWTEWLFVLMAYNVLMIMPPVLIYLLYRWIGPSIQGHVEKWHQKLTKHSGSLLSWVMCIAGLLLIFNVLDYL</sequence>
<dbReference type="InterPro" id="IPR021315">
    <property type="entry name" value="Gap/Sap"/>
</dbReference>
<evidence type="ECO:0000256" key="1">
    <source>
        <dbReference type="SAM" id="Phobius"/>
    </source>
</evidence>
<accession>A0A2W6NE55</accession>
<keyword evidence="1" id="KW-0472">Membrane</keyword>
<evidence type="ECO:0000313" key="2">
    <source>
        <dbReference type="EMBL" id="PZT53989.1"/>
    </source>
</evidence>
<dbReference type="Proteomes" id="UP000249204">
    <property type="component" value="Unassembled WGS sequence"/>
</dbReference>
<gene>
    <name evidence="2" type="ORF">DN757_19490</name>
</gene>
<organism evidence="2 3">
    <name type="scientific">Paenibacillus silvae</name>
    <dbReference type="NCBI Taxonomy" id="1325358"/>
    <lineage>
        <taxon>Bacteria</taxon>
        <taxon>Bacillati</taxon>
        <taxon>Bacillota</taxon>
        <taxon>Bacilli</taxon>
        <taxon>Bacillales</taxon>
        <taxon>Paenibacillaceae</taxon>
        <taxon>Paenibacillus</taxon>
    </lineage>
</organism>
<reference evidence="2 3" key="1">
    <citation type="submission" date="2018-06" db="EMBL/GenBank/DDBJ databases">
        <title>Isolation of heavy metals resistant Paenibacillus silvae NC2 from Gold-Copper mine in ZiJin, China.</title>
        <authorList>
            <person name="Xu J."/>
            <person name="Mazhar H.S."/>
            <person name="Rensing C."/>
        </authorList>
    </citation>
    <scope>NUCLEOTIDE SEQUENCE [LARGE SCALE GENOMIC DNA]</scope>
    <source>
        <strain evidence="2 3">NC2</strain>
    </source>
</reference>
<dbReference type="EMBL" id="QKWW01000057">
    <property type="protein sequence ID" value="PZT53989.1"/>
    <property type="molecule type" value="Genomic_DNA"/>
</dbReference>
<proteinExistence type="predicted"/>
<evidence type="ECO:0000313" key="3">
    <source>
        <dbReference type="Proteomes" id="UP000249204"/>
    </source>
</evidence>
<feature type="transmembrane region" description="Helical" evidence="1">
    <location>
        <begin position="188"/>
        <end position="209"/>
    </location>
</feature>